<dbReference type="eggNOG" id="COG3047">
    <property type="taxonomic scope" value="Bacteria"/>
</dbReference>
<dbReference type="SUPFAM" id="SSF56925">
    <property type="entry name" value="OMPA-like"/>
    <property type="match status" value="1"/>
</dbReference>
<dbReference type="RefSeq" id="WP_037442688.1">
    <property type="nucleotide sequence ID" value="NZ_JNFF01000083.1"/>
</dbReference>
<dbReference type="GO" id="GO:0019867">
    <property type="term" value="C:outer membrane"/>
    <property type="evidence" value="ECO:0007669"/>
    <property type="project" value="InterPro"/>
</dbReference>
<keyword evidence="3" id="KW-1185">Reference proteome</keyword>
<gene>
    <name evidence="2" type="ORF">N180_09630</name>
</gene>
<dbReference type="InterPro" id="IPR005618">
    <property type="entry name" value="OMPW"/>
</dbReference>
<organism evidence="2 3">
    <name type="scientific">Pedobacter antarcticus 4BY</name>
    <dbReference type="NCBI Taxonomy" id="1358423"/>
    <lineage>
        <taxon>Bacteria</taxon>
        <taxon>Pseudomonadati</taxon>
        <taxon>Bacteroidota</taxon>
        <taxon>Sphingobacteriia</taxon>
        <taxon>Sphingobacteriales</taxon>
        <taxon>Sphingobacteriaceae</taxon>
        <taxon>Pedobacter</taxon>
    </lineage>
</organism>
<dbReference type="GO" id="GO:0055085">
    <property type="term" value="P:transmembrane transport"/>
    <property type="evidence" value="ECO:0007669"/>
    <property type="project" value="TreeGrafter"/>
</dbReference>
<evidence type="ECO:0000256" key="1">
    <source>
        <dbReference type="SAM" id="SignalP"/>
    </source>
</evidence>
<reference evidence="2 3" key="1">
    <citation type="journal article" date="1992" name="Int. J. Syst. Bacteriol.">
        <title>Sphingobacterium antarcticus sp. nov. a Psychrotrophic Bacterium from the Soils of Schirmacher Oasis, Antarctica.</title>
        <authorList>
            <person name="Shivaji S."/>
            <person name="Ray M.K."/>
            <person name="Rao N.S."/>
            <person name="Saiserr L."/>
            <person name="Jagannadham M.V."/>
            <person name="Kumar G.S."/>
            <person name="Reddy G."/>
            <person name="Bhargava P.M."/>
        </authorList>
    </citation>
    <scope>NUCLEOTIDE SEQUENCE [LARGE SCALE GENOMIC DNA]</scope>
    <source>
        <strain evidence="2 3">4BY</strain>
    </source>
</reference>
<sequence>MKRLIVFGSLFFLGLGAFAQSNPAPGEWRVRLRAFHVIPQESAEVGVIGGDAQISKSFIPELDFTYFFTKNLSAELILGTTRHKVKTTGSDLSAIGGPDRAEVNLGKVWLLPPTLTLQYHYPVGKFKPYVGAGVNYTIFYNADQGPVVQDISYKNRFAFAAQAGLDFAITDRMFINADLKKIFLSTKATVDAANLTPSENPELADVLGNIQADVKIRPWLIGVGLGYRF</sequence>
<comment type="caution">
    <text evidence="2">The sequence shown here is derived from an EMBL/GenBank/DDBJ whole genome shotgun (WGS) entry which is preliminary data.</text>
</comment>
<evidence type="ECO:0000313" key="3">
    <source>
        <dbReference type="Proteomes" id="UP000028007"/>
    </source>
</evidence>
<dbReference type="OrthoDB" id="9807574at2"/>
<dbReference type="PANTHER" id="PTHR36920">
    <property type="match status" value="1"/>
</dbReference>
<feature type="chain" id="PRO_5001761676" evidence="1">
    <location>
        <begin position="20"/>
        <end position="229"/>
    </location>
</feature>
<dbReference type="PANTHER" id="PTHR36920:SF1">
    <property type="entry name" value="OUTER MEMBRANE PROTEIN W"/>
    <property type="match status" value="1"/>
</dbReference>
<keyword evidence="1" id="KW-0732">Signal</keyword>
<accession>A0A081PEH5</accession>
<dbReference type="Proteomes" id="UP000028007">
    <property type="component" value="Unassembled WGS sequence"/>
</dbReference>
<dbReference type="EMBL" id="JNFF01000083">
    <property type="protein sequence ID" value="KEQ29098.1"/>
    <property type="molecule type" value="Genomic_DNA"/>
</dbReference>
<dbReference type="Pfam" id="PF03922">
    <property type="entry name" value="OmpW"/>
    <property type="match status" value="1"/>
</dbReference>
<proteinExistence type="predicted"/>
<evidence type="ECO:0000313" key="2">
    <source>
        <dbReference type="EMBL" id="KEQ29098.1"/>
    </source>
</evidence>
<protein>
    <submittedName>
        <fullName evidence="2">OmpW family protein</fullName>
    </submittedName>
</protein>
<dbReference type="AlphaFoldDB" id="A0A081PEH5"/>
<dbReference type="Gene3D" id="2.40.160.20">
    <property type="match status" value="1"/>
</dbReference>
<dbReference type="InterPro" id="IPR011250">
    <property type="entry name" value="OMP/PagP_B-barrel"/>
</dbReference>
<name>A0A081PEH5_9SPHI</name>
<feature type="signal peptide" evidence="1">
    <location>
        <begin position="1"/>
        <end position="19"/>
    </location>
</feature>